<reference evidence="9 10" key="1">
    <citation type="submission" date="2018-06" db="EMBL/GenBank/DDBJ databases">
        <title>Genomic Encyclopedia of Archaeal and Bacterial Type Strains, Phase II (KMG-II): from individual species to whole genera.</title>
        <authorList>
            <person name="Goeker M."/>
        </authorList>
    </citation>
    <scope>NUCLEOTIDE SEQUENCE [LARGE SCALE GENOMIC DNA]</scope>
    <source>
        <strain evidence="9 10">DSM 14825</strain>
    </source>
</reference>
<dbReference type="GO" id="GO:0030313">
    <property type="term" value="C:cell envelope"/>
    <property type="evidence" value="ECO:0007669"/>
    <property type="project" value="UniProtKB-SubCell"/>
</dbReference>
<dbReference type="Gene3D" id="1.10.760.10">
    <property type="entry name" value="Cytochrome c-like domain"/>
    <property type="match status" value="2"/>
</dbReference>
<proteinExistence type="predicted"/>
<dbReference type="GO" id="GO:0020037">
    <property type="term" value="F:heme binding"/>
    <property type="evidence" value="ECO:0007669"/>
    <property type="project" value="InterPro"/>
</dbReference>
<keyword evidence="3 7" id="KW-0479">Metal-binding</keyword>
<evidence type="ECO:0000259" key="8">
    <source>
        <dbReference type="PROSITE" id="PS51007"/>
    </source>
</evidence>
<evidence type="ECO:0000313" key="9">
    <source>
        <dbReference type="EMBL" id="RAJ30283.1"/>
    </source>
</evidence>
<protein>
    <submittedName>
        <fullName evidence="9">Cytochrome c peroxidase</fullName>
    </submittedName>
</protein>
<gene>
    <name evidence="9" type="ORF">LY11_02625</name>
</gene>
<dbReference type="GO" id="GO:0046872">
    <property type="term" value="F:metal ion binding"/>
    <property type="evidence" value="ECO:0007669"/>
    <property type="project" value="UniProtKB-KW"/>
</dbReference>
<dbReference type="GO" id="GO:0004130">
    <property type="term" value="F:cytochrome-c peroxidase activity"/>
    <property type="evidence" value="ECO:0007669"/>
    <property type="project" value="TreeGrafter"/>
</dbReference>
<dbReference type="InterPro" id="IPR038352">
    <property type="entry name" value="Imelysin_sf"/>
</dbReference>
<name>A0A327SS02_9SPHI</name>
<comment type="caution">
    <text evidence="9">The sequence shown here is derived from an EMBL/GenBank/DDBJ whole genome shotgun (WGS) entry which is preliminary data.</text>
</comment>
<dbReference type="InterPro" id="IPR036909">
    <property type="entry name" value="Cyt_c-like_dom_sf"/>
</dbReference>
<evidence type="ECO:0000256" key="2">
    <source>
        <dbReference type="ARBA" id="ARBA00022617"/>
    </source>
</evidence>
<keyword evidence="2 7" id="KW-0349">Heme</keyword>
<evidence type="ECO:0000256" key="6">
    <source>
        <dbReference type="ARBA" id="ARBA00023004"/>
    </source>
</evidence>
<accession>A0A327SS02</accession>
<sequence length="607" mass="67618">MYRNKLKLIIQFLLLITCLSVVLGLAKSTDSKGLTPLVADIKVNFKLFSQSTNELQSAIAALNESPQSLIVAKKALKNSRLAYKRIAFFLDYFFQSSSLIYNKPAKVEVEEPYMEYQEPSGFQVIEALLFDTQPATHQKELMAQAELLVSSASDLPSLLYSFTATDSQILESVRLELIRVITLSITGYDAPELKSGIAEAEHSIRAIQKAILPLLKQAGPGSASLIQSLDRTTAYLYQHPDFDSFDRMGFLTSYALPLQEQLSGFISFSKADLNTQSALNYNAKNIFSPVAIPITVFPEAVKTNTKIAALGKKLFLEKALSGNLKRNCASCHHPNQYFSEPFKTSMAFDGKSNVSRNAPTLLYAGFQYSQFWDGRVKSLKDQIKAVIANPQEMNGSHQVIVERVSQSVTYRRDFKDLLLLSKENTVTMDAIAFALAAYVQSLAPFNSAFDRYISGDHKAMNASQLKGFNLFMGKGQCGSCHFAPLFNGLIPPYYKLTEYEILGTPENADFQHPKQDHDRGRYNFFPISYYQAAFKTPTVRNVEKTAPYMHNGVFQDLDQVVDFYNKGGGAGLGMDLPGQTLSSKPLNLTEIEKQDLVSFLKSLTDKL</sequence>
<dbReference type="PROSITE" id="PS51007">
    <property type="entry name" value="CYTC"/>
    <property type="match status" value="2"/>
</dbReference>
<evidence type="ECO:0000256" key="3">
    <source>
        <dbReference type="ARBA" id="ARBA00022723"/>
    </source>
</evidence>
<keyword evidence="9" id="KW-0575">Peroxidase</keyword>
<dbReference type="PANTHER" id="PTHR30600:SF10">
    <property type="entry name" value="BLL6722 PROTEIN"/>
    <property type="match status" value="1"/>
</dbReference>
<dbReference type="Pfam" id="PF03150">
    <property type="entry name" value="CCP_MauG"/>
    <property type="match status" value="1"/>
</dbReference>
<dbReference type="RefSeq" id="WP_211321543.1">
    <property type="nucleotide sequence ID" value="NZ_QLLR01000011.1"/>
</dbReference>
<evidence type="ECO:0000313" key="10">
    <source>
        <dbReference type="Proteomes" id="UP000249754"/>
    </source>
</evidence>
<evidence type="ECO:0000256" key="5">
    <source>
        <dbReference type="ARBA" id="ARBA00023002"/>
    </source>
</evidence>
<comment type="subcellular location">
    <subcellularLocation>
        <location evidence="1">Cell envelope</location>
    </subcellularLocation>
</comment>
<evidence type="ECO:0000256" key="4">
    <source>
        <dbReference type="ARBA" id="ARBA00022729"/>
    </source>
</evidence>
<keyword evidence="6 7" id="KW-0408">Iron</keyword>
<dbReference type="STRING" id="188932.AY601_1376"/>
<organism evidence="9 10">
    <name type="scientific">Pedobacter cryoconitis</name>
    <dbReference type="NCBI Taxonomy" id="188932"/>
    <lineage>
        <taxon>Bacteria</taxon>
        <taxon>Pseudomonadati</taxon>
        <taxon>Bacteroidota</taxon>
        <taxon>Sphingobacteriia</taxon>
        <taxon>Sphingobacteriales</taxon>
        <taxon>Sphingobacteriaceae</taxon>
        <taxon>Pedobacter</taxon>
    </lineage>
</organism>
<dbReference type="GO" id="GO:0009055">
    <property type="term" value="F:electron transfer activity"/>
    <property type="evidence" value="ECO:0007669"/>
    <property type="project" value="InterPro"/>
</dbReference>
<dbReference type="SUPFAM" id="SSF46626">
    <property type="entry name" value="Cytochrome c"/>
    <property type="match status" value="2"/>
</dbReference>
<dbReference type="InterPro" id="IPR051395">
    <property type="entry name" value="Cytochrome_c_Peroxidase/MauG"/>
</dbReference>
<dbReference type="InterPro" id="IPR009056">
    <property type="entry name" value="Cyt_c-like_dom"/>
</dbReference>
<dbReference type="Proteomes" id="UP000249754">
    <property type="component" value="Unassembled WGS sequence"/>
</dbReference>
<feature type="domain" description="Cytochrome c" evidence="8">
    <location>
        <begin position="462"/>
        <end position="604"/>
    </location>
</feature>
<dbReference type="AlphaFoldDB" id="A0A327SS02"/>
<dbReference type="PANTHER" id="PTHR30600">
    <property type="entry name" value="CYTOCHROME C PEROXIDASE-RELATED"/>
    <property type="match status" value="1"/>
</dbReference>
<dbReference type="EMBL" id="QLLR01000011">
    <property type="protein sequence ID" value="RAJ30283.1"/>
    <property type="molecule type" value="Genomic_DNA"/>
</dbReference>
<dbReference type="InterPro" id="IPR004852">
    <property type="entry name" value="Di-haem_cyt_c_peroxidsae"/>
</dbReference>
<evidence type="ECO:0000256" key="1">
    <source>
        <dbReference type="ARBA" id="ARBA00004196"/>
    </source>
</evidence>
<dbReference type="Gene3D" id="1.20.1420.20">
    <property type="entry name" value="M75 peptidase, HXXE motif"/>
    <property type="match status" value="1"/>
</dbReference>
<evidence type="ECO:0000256" key="7">
    <source>
        <dbReference type="PROSITE-ProRule" id="PRU00433"/>
    </source>
</evidence>
<feature type="domain" description="Cytochrome c" evidence="8">
    <location>
        <begin position="306"/>
        <end position="443"/>
    </location>
</feature>
<keyword evidence="5" id="KW-0560">Oxidoreductase</keyword>
<keyword evidence="4" id="KW-0732">Signal</keyword>